<dbReference type="Gene3D" id="3.40.190.10">
    <property type="entry name" value="Periplasmic binding protein-like II"/>
    <property type="match status" value="2"/>
</dbReference>
<dbReference type="PANTHER" id="PTHR38834:SF3">
    <property type="entry name" value="SOLUTE-BINDING PROTEIN FAMILY 3_N-TERMINAL DOMAIN-CONTAINING PROTEIN"/>
    <property type="match status" value="1"/>
</dbReference>
<dbReference type="InterPro" id="IPR001638">
    <property type="entry name" value="Solute-binding_3/MltF_N"/>
</dbReference>
<comment type="caution">
    <text evidence="3">The sequence shown here is derived from an EMBL/GenBank/DDBJ whole genome shotgun (WGS) entry which is preliminary data.</text>
</comment>
<feature type="domain" description="Solute-binding protein family 3/N-terminal" evidence="2">
    <location>
        <begin position="43"/>
        <end position="253"/>
    </location>
</feature>
<reference evidence="3" key="1">
    <citation type="submission" date="2021-03" db="EMBL/GenBank/DDBJ databases">
        <title>Genomic analysis provides insights into the functional capacity of soil bacteria communities inhabiting an altitudinal gradient in the Atacama Desert.</title>
        <authorList>
            <person name="Gonzalez M."/>
            <person name="Maldonado J."/>
            <person name="Maza F."/>
            <person name="Hodar C."/>
            <person name="Cortes M."/>
            <person name="Palma R."/>
            <person name="Andreani C."/>
            <person name="Gaete A."/>
            <person name="Vasquez-Dean J."/>
            <person name="Acuna V."/>
            <person name="Aguado M."/>
            <person name="Mandakovic D."/>
            <person name="Latorre M."/>
            <person name="Orellana A."/>
            <person name="Gutierrez R."/>
            <person name="Montecino M."/>
            <person name="Allende M."/>
            <person name="Maass A."/>
            <person name="Cambiazo V."/>
        </authorList>
    </citation>
    <scope>NUCLEOTIDE SEQUENCE</scope>
    <source>
        <strain evidence="3">ISL-25</strain>
    </source>
</reference>
<name>A0A944HJX2_PSEFL</name>
<protein>
    <submittedName>
        <fullName evidence="3">ABC transporter substrate-binding protein</fullName>
    </submittedName>
</protein>
<evidence type="ECO:0000259" key="2">
    <source>
        <dbReference type="Pfam" id="PF00497"/>
    </source>
</evidence>
<proteinExistence type="predicted"/>
<sequence length="254" mass="28510">MSRIKRVLEGRTKALARLNLMLSMLIVSSAYAAPLTIELHILDAPPLTFVDDPKGHGIVGDVAVAAMTQAGYAVKLHILPWARAQKHVSEERNQLIAPLSRTPEREDRFTWIASVMPMERAFFTLDRPVSSYAEARQTYRKIGVGLGSAQQEILRTEGFSDDQIYPLAIGDNPAQMLLMGRIDAWFNGVPESQYIWPKVSKRQLLMSPVNSRADLYLACSKQCSPKMVEKLRAAVESLRASGEIQRIHDRYLPH</sequence>
<dbReference type="Pfam" id="PF00497">
    <property type="entry name" value="SBP_bac_3"/>
    <property type="match status" value="1"/>
</dbReference>
<organism evidence="3 4">
    <name type="scientific">Pseudomonas fluorescens</name>
    <dbReference type="NCBI Taxonomy" id="294"/>
    <lineage>
        <taxon>Bacteria</taxon>
        <taxon>Pseudomonadati</taxon>
        <taxon>Pseudomonadota</taxon>
        <taxon>Gammaproteobacteria</taxon>
        <taxon>Pseudomonadales</taxon>
        <taxon>Pseudomonadaceae</taxon>
        <taxon>Pseudomonas</taxon>
    </lineage>
</organism>
<dbReference type="RefSeq" id="WP_214912399.1">
    <property type="nucleotide sequence ID" value="NZ_JAGGNX010000009.1"/>
</dbReference>
<dbReference type="SUPFAM" id="SSF53850">
    <property type="entry name" value="Periplasmic binding protein-like II"/>
    <property type="match status" value="1"/>
</dbReference>
<evidence type="ECO:0000313" key="3">
    <source>
        <dbReference type="EMBL" id="MBT2330403.1"/>
    </source>
</evidence>
<gene>
    <name evidence="3" type="ORF">J7E47_16920</name>
</gene>
<keyword evidence="1" id="KW-0732">Signal</keyword>
<evidence type="ECO:0000313" key="4">
    <source>
        <dbReference type="Proteomes" id="UP000692896"/>
    </source>
</evidence>
<dbReference type="Proteomes" id="UP000692896">
    <property type="component" value="Unassembled WGS sequence"/>
</dbReference>
<feature type="chain" id="PRO_5036752004" evidence="1">
    <location>
        <begin position="33"/>
        <end position="254"/>
    </location>
</feature>
<dbReference type="EMBL" id="JAGGOB010000034">
    <property type="protein sequence ID" value="MBT2330403.1"/>
    <property type="molecule type" value="Genomic_DNA"/>
</dbReference>
<dbReference type="PANTHER" id="PTHR38834">
    <property type="entry name" value="PERIPLASMIC SUBSTRATE BINDING PROTEIN FAMILY 3"/>
    <property type="match status" value="1"/>
</dbReference>
<dbReference type="AlphaFoldDB" id="A0A944HJX2"/>
<feature type="signal peptide" evidence="1">
    <location>
        <begin position="1"/>
        <end position="32"/>
    </location>
</feature>
<accession>A0A944HJX2</accession>
<evidence type="ECO:0000256" key="1">
    <source>
        <dbReference type="SAM" id="SignalP"/>
    </source>
</evidence>